<evidence type="ECO:0000313" key="5">
    <source>
        <dbReference type="Proteomes" id="UP001063350"/>
    </source>
</evidence>
<dbReference type="InterPro" id="IPR025902">
    <property type="entry name" value="LssY-like-C_dom"/>
</dbReference>
<dbReference type="InterPro" id="IPR000326">
    <property type="entry name" value="PAP2/HPO"/>
</dbReference>
<dbReference type="EMBL" id="AP024233">
    <property type="protein sequence ID" value="BCO10791.1"/>
    <property type="molecule type" value="Genomic_DNA"/>
</dbReference>
<sequence>MAVAFYGFLGYLLIRSAKQWKIRVNLFFLTCIPILLIGLSRIVLGVHYLSDVWSGYLVGTLWLIIGISLSEWLTARGRLDWQYRTEPGRRWLALGLGVAAAIWYLAFAILARDSEALLSSLREAGWYAADKVNLENMIRLVKQGMDCATAPLAPAFWNGRINDFALERPIQRGNSKVVATIRLWQTSYRMAGSQILVGIARGYDGIQWGLLHHILPDVDAAADLFIEALKNGRKGRRSCRLPLVEPVIGRYLMGGRFFARGELWPLPCLRQHDQQ</sequence>
<evidence type="ECO:0000259" key="3">
    <source>
        <dbReference type="Pfam" id="PF14067"/>
    </source>
</evidence>
<dbReference type="Gene3D" id="1.20.144.10">
    <property type="entry name" value="Phosphatidic acid phosphatase type 2/haloperoxidase"/>
    <property type="match status" value="1"/>
</dbReference>
<organism evidence="4 5">
    <name type="scientific">Desulfolithobacter dissulfuricans</name>
    <dbReference type="NCBI Taxonomy" id="2795293"/>
    <lineage>
        <taxon>Bacteria</taxon>
        <taxon>Pseudomonadati</taxon>
        <taxon>Thermodesulfobacteriota</taxon>
        <taxon>Desulfobulbia</taxon>
        <taxon>Desulfobulbales</taxon>
        <taxon>Desulfobulbaceae</taxon>
        <taxon>Desulfolithobacter</taxon>
    </lineage>
</organism>
<feature type="transmembrane region" description="Helical" evidence="1">
    <location>
        <begin position="52"/>
        <end position="70"/>
    </location>
</feature>
<accession>A0A915UB95</accession>
<dbReference type="Pfam" id="PF01569">
    <property type="entry name" value="PAP2"/>
    <property type="match status" value="1"/>
</dbReference>
<keyword evidence="1" id="KW-0812">Transmembrane</keyword>
<name>A0A915UB95_9BACT</name>
<dbReference type="Proteomes" id="UP001063350">
    <property type="component" value="Chromosome"/>
</dbReference>
<proteinExistence type="predicted"/>
<dbReference type="InterPro" id="IPR036938">
    <property type="entry name" value="PAP2/HPO_sf"/>
</dbReference>
<evidence type="ECO:0000259" key="2">
    <source>
        <dbReference type="Pfam" id="PF01569"/>
    </source>
</evidence>
<reference evidence="4" key="1">
    <citation type="submission" date="2020-12" db="EMBL/GenBank/DDBJ databases">
        <title>Desulfobium dissulfuricans gen. nov., sp. nov., a novel mesophilic, sulfate-reducing bacterium isolated from a deep-sea hydrothermal vent.</title>
        <authorList>
            <person name="Hashimoto Y."/>
            <person name="Tame A."/>
            <person name="Sawayama S."/>
            <person name="Miyazaki J."/>
            <person name="Takai K."/>
            <person name="Nakagawa S."/>
        </authorList>
    </citation>
    <scope>NUCLEOTIDE SEQUENCE</scope>
    <source>
        <strain evidence="4">GF1</strain>
    </source>
</reference>
<feature type="domain" description="LssY-like C-terminal" evidence="3">
    <location>
        <begin position="110"/>
        <end position="263"/>
    </location>
</feature>
<evidence type="ECO:0000313" key="4">
    <source>
        <dbReference type="EMBL" id="BCO10791.1"/>
    </source>
</evidence>
<keyword evidence="5" id="KW-1185">Reference proteome</keyword>
<feature type="domain" description="Phosphatidic acid phosphatase type 2/haloperoxidase" evidence="2">
    <location>
        <begin position="1"/>
        <end position="70"/>
    </location>
</feature>
<protein>
    <recommendedName>
        <fullName evidence="6">Phosphatidic acid phosphatase type 2/haloperoxidase domain-containing protein</fullName>
    </recommendedName>
</protein>
<feature type="transmembrane region" description="Helical" evidence="1">
    <location>
        <begin position="24"/>
        <end position="46"/>
    </location>
</feature>
<keyword evidence="1" id="KW-0472">Membrane</keyword>
<dbReference type="KEGG" id="ddu:GF1_31670"/>
<dbReference type="SUPFAM" id="SSF48317">
    <property type="entry name" value="Acid phosphatase/Vanadium-dependent haloperoxidase"/>
    <property type="match status" value="1"/>
</dbReference>
<feature type="transmembrane region" description="Helical" evidence="1">
    <location>
        <begin position="91"/>
        <end position="111"/>
    </location>
</feature>
<evidence type="ECO:0008006" key="6">
    <source>
        <dbReference type="Google" id="ProtNLM"/>
    </source>
</evidence>
<dbReference type="AlphaFoldDB" id="A0A915UB95"/>
<evidence type="ECO:0000256" key="1">
    <source>
        <dbReference type="SAM" id="Phobius"/>
    </source>
</evidence>
<keyword evidence="1" id="KW-1133">Transmembrane helix</keyword>
<gene>
    <name evidence="4" type="ORF">GF1_31670</name>
</gene>
<dbReference type="Pfam" id="PF14067">
    <property type="entry name" value="LssY_C"/>
    <property type="match status" value="1"/>
</dbReference>